<evidence type="ECO:0000256" key="12">
    <source>
        <dbReference type="ARBA" id="ARBA00042242"/>
    </source>
</evidence>
<dbReference type="SMART" id="SM01209">
    <property type="entry name" value="GARS_A"/>
    <property type="match status" value="1"/>
</dbReference>
<keyword evidence="18" id="KW-1185">Reference proteome</keyword>
<dbReference type="InterPro" id="IPR000115">
    <property type="entry name" value="PRibGlycinamide_synth"/>
</dbReference>
<dbReference type="FunFam" id="3.40.50.20:FF:000006">
    <property type="entry name" value="Phosphoribosylamine--glycine ligase, chloroplastic"/>
    <property type="match status" value="1"/>
</dbReference>
<dbReference type="InterPro" id="IPR020562">
    <property type="entry name" value="PRibGlycinamide_synth_N"/>
</dbReference>
<dbReference type="InterPro" id="IPR013815">
    <property type="entry name" value="ATP_grasp_subdomain_1"/>
</dbReference>
<evidence type="ECO:0000256" key="11">
    <source>
        <dbReference type="ARBA" id="ARBA00038345"/>
    </source>
</evidence>
<dbReference type="RefSeq" id="WP_188690933.1">
    <property type="nucleotide sequence ID" value="NZ_BMIR01000004.1"/>
</dbReference>
<dbReference type="InterPro" id="IPR037123">
    <property type="entry name" value="PRibGlycinamide_synth_C_sf"/>
</dbReference>
<evidence type="ECO:0000256" key="2">
    <source>
        <dbReference type="ARBA" id="ARBA00001946"/>
    </source>
</evidence>
<dbReference type="NCBIfam" id="TIGR00877">
    <property type="entry name" value="purD"/>
    <property type="match status" value="1"/>
</dbReference>
<dbReference type="FunFam" id="3.30.1490.20:FF:000006">
    <property type="entry name" value="phosphoribosylamine--glycine ligase, chloroplastic-like"/>
    <property type="match status" value="1"/>
</dbReference>
<dbReference type="SMART" id="SM01210">
    <property type="entry name" value="GARS_C"/>
    <property type="match status" value="1"/>
</dbReference>
<comment type="pathway">
    <text evidence="3 14">Purine metabolism; IMP biosynthesis via de novo pathway; N(1)-(5-phospho-D-ribosyl)glycinamide from 5-phospho-alpha-D-ribose 1-diphosphate: step 2/2.</text>
</comment>
<dbReference type="Pfam" id="PF02843">
    <property type="entry name" value="GARS_C"/>
    <property type="match status" value="1"/>
</dbReference>
<accession>A0A8J2VL88</accession>
<organism evidence="17 18">
    <name type="scientific">Pullulanibacillus camelliae</name>
    <dbReference type="NCBI Taxonomy" id="1707096"/>
    <lineage>
        <taxon>Bacteria</taxon>
        <taxon>Bacillati</taxon>
        <taxon>Bacillota</taxon>
        <taxon>Bacilli</taxon>
        <taxon>Bacillales</taxon>
        <taxon>Sporolactobacillaceae</taxon>
        <taxon>Pullulanibacillus</taxon>
    </lineage>
</organism>
<dbReference type="Gene3D" id="3.40.50.20">
    <property type="match status" value="1"/>
</dbReference>
<evidence type="ECO:0000256" key="15">
    <source>
        <dbReference type="PROSITE-ProRule" id="PRU00409"/>
    </source>
</evidence>
<evidence type="ECO:0000256" key="9">
    <source>
        <dbReference type="ARBA" id="ARBA00022840"/>
    </source>
</evidence>
<dbReference type="PROSITE" id="PS50975">
    <property type="entry name" value="ATP_GRASP"/>
    <property type="match status" value="1"/>
</dbReference>
<name>A0A8J2VL88_9BACL</name>
<evidence type="ECO:0000256" key="13">
    <source>
        <dbReference type="ARBA" id="ARBA00042864"/>
    </source>
</evidence>
<feature type="domain" description="ATP-grasp" evidence="16">
    <location>
        <begin position="107"/>
        <end position="313"/>
    </location>
</feature>
<dbReference type="AlphaFoldDB" id="A0A8J2VL88"/>
<dbReference type="SUPFAM" id="SSF56059">
    <property type="entry name" value="Glutathione synthetase ATP-binding domain-like"/>
    <property type="match status" value="1"/>
</dbReference>
<evidence type="ECO:0000256" key="5">
    <source>
        <dbReference type="ARBA" id="ARBA00022598"/>
    </source>
</evidence>
<comment type="catalytic activity">
    <reaction evidence="14">
        <text>5-phospho-beta-D-ribosylamine + glycine + ATP = N(1)-(5-phospho-beta-D-ribosyl)glycinamide + ADP + phosphate + H(+)</text>
        <dbReference type="Rhea" id="RHEA:17453"/>
        <dbReference type="ChEBI" id="CHEBI:15378"/>
        <dbReference type="ChEBI" id="CHEBI:30616"/>
        <dbReference type="ChEBI" id="CHEBI:43474"/>
        <dbReference type="ChEBI" id="CHEBI:57305"/>
        <dbReference type="ChEBI" id="CHEBI:58681"/>
        <dbReference type="ChEBI" id="CHEBI:143788"/>
        <dbReference type="ChEBI" id="CHEBI:456216"/>
        <dbReference type="EC" id="6.3.4.13"/>
    </reaction>
</comment>
<comment type="similarity">
    <text evidence="11 14">Belongs to the GARS family.</text>
</comment>
<evidence type="ECO:0000259" key="16">
    <source>
        <dbReference type="PROSITE" id="PS50975"/>
    </source>
</evidence>
<dbReference type="PANTHER" id="PTHR43472:SF1">
    <property type="entry name" value="PHOSPHORIBOSYLAMINE--GLYCINE LIGASE, CHLOROPLASTIC"/>
    <property type="match status" value="1"/>
</dbReference>
<dbReference type="Pfam" id="PF02844">
    <property type="entry name" value="GARS_N"/>
    <property type="match status" value="1"/>
</dbReference>
<dbReference type="InterPro" id="IPR020559">
    <property type="entry name" value="PRibGlycinamide_synth_CS"/>
</dbReference>
<dbReference type="GO" id="GO:0004637">
    <property type="term" value="F:phosphoribosylamine-glycine ligase activity"/>
    <property type="evidence" value="ECO:0007669"/>
    <property type="project" value="UniProtKB-UniRule"/>
</dbReference>
<dbReference type="PANTHER" id="PTHR43472">
    <property type="entry name" value="PHOSPHORIBOSYLAMINE--GLYCINE LIGASE"/>
    <property type="match status" value="1"/>
</dbReference>
<dbReference type="Gene3D" id="3.30.470.20">
    <property type="entry name" value="ATP-grasp fold, B domain"/>
    <property type="match status" value="1"/>
</dbReference>
<keyword evidence="8 14" id="KW-0658">Purine biosynthesis</keyword>
<keyword evidence="9 15" id="KW-0067">ATP-binding</keyword>
<dbReference type="EC" id="6.3.4.13" evidence="4 14"/>
<comment type="cofactor">
    <cofactor evidence="2">
        <name>Mg(2+)</name>
        <dbReference type="ChEBI" id="CHEBI:18420"/>
    </cofactor>
</comment>
<evidence type="ECO:0000256" key="3">
    <source>
        <dbReference type="ARBA" id="ARBA00005174"/>
    </source>
</evidence>
<dbReference type="UniPathway" id="UPA00074">
    <property type="reaction ID" value="UER00125"/>
</dbReference>
<evidence type="ECO:0000313" key="18">
    <source>
        <dbReference type="Proteomes" id="UP000628775"/>
    </source>
</evidence>
<dbReference type="InterPro" id="IPR011054">
    <property type="entry name" value="Rudment_hybrid_motif"/>
</dbReference>
<evidence type="ECO:0000256" key="1">
    <source>
        <dbReference type="ARBA" id="ARBA00001936"/>
    </source>
</evidence>
<dbReference type="Pfam" id="PF01071">
    <property type="entry name" value="GARS_A"/>
    <property type="match status" value="1"/>
</dbReference>
<dbReference type="InterPro" id="IPR011761">
    <property type="entry name" value="ATP-grasp"/>
</dbReference>
<dbReference type="Proteomes" id="UP000628775">
    <property type="component" value="Unassembled WGS sequence"/>
</dbReference>
<comment type="cofactor">
    <cofactor evidence="1">
        <name>Mn(2+)</name>
        <dbReference type="ChEBI" id="CHEBI:29035"/>
    </cofactor>
</comment>
<dbReference type="InterPro" id="IPR020561">
    <property type="entry name" value="PRibGlycinamid_synth_ATP-grasp"/>
</dbReference>
<sequence>MKVLVVGKGGREHAIAWKLKQSAQVNEVFIAPGNDGMNRVATRVPIDEADFEGLINFVKTNAIDLTIVGPEQPLVDGIVNRFKQAGLTIFGPSQEAAMLEGSKAFAKDLMGKYAIPTAAYDVFTDYDRAVAYVQQMGTPIVIKADGLAAGKGVTVALTEKEALQALADALNDHRFGSAGASVVIEEYLTGEEFSLMAFVDGENVYPMVLSQDHKRAFEGDKGPNTGGMGAYSPVPQLPENALDIAMERIMVPTVKAMQKEGKPFQGILYAGLIWTSAGPKVIEFNCRFGDPETQVVLPRLTSDLFAVFWSLVQGEVPELTWSEEAACGFVLASKGYPGDYEKGSEIIDPELAEDQALIFHAGTKLKDGQWVTDGGRVLLATCLAPTLSEAVQQARSAIEKRTNANTFYRTDIGHRALLSENTHGR</sequence>
<dbReference type="Gene3D" id="3.30.1490.20">
    <property type="entry name" value="ATP-grasp fold, A domain"/>
    <property type="match status" value="1"/>
</dbReference>
<evidence type="ECO:0000256" key="7">
    <source>
        <dbReference type="ARBA" id="ARBA00022741"/>
    </source>
</evidence>
<comment type="caution">
    <text evidence="17">The sequence shown here is derived from an EMBL/GenBank/DDBJ whole genome shotgun (WGS) entry which is preliminary data.</text>
</comment>
<keyword evidence="7 15" id="KW-0547">Nucleotide-binding</keyword>
<reference evidence="17" key="1">
    <citation type="journal article" date="2014" name="Int. J. Syst. Evol. Microbiol.">
        <title>Complete genome sequence of Corynebacterium casei LMG S-19264T (=DSM 44701T), isolated from a smear-ripened cheese.</title>
        <authorList>
            <consortium name="US DOE Joint Genome Institute (JGI-PGF)"/>
            <person name="Walter F."/>
            <person name="Albersmeier A."/>
            <person name="Kalinowski J."/>
            <person name="Ruckert C."/>
        </authorList>
    </citation>
    <scope>NUCLEOTIDE SEQUENCE</scope>
    <source>
        <strain evidence="17">CGMCC 1.15371</strain>
    </source>
</reference>
<dbReference type="FunFam" id="3.30.470.20:FF:000018">
    <property type="entry name" value="Trifunctional purine biosynthetic protein adenosine-3"/>
    <property type="match status" value="1"/>
</dbReference>
<keyword evidence="5 14" id="KW-0436">Ligase</keyword>
<evidence type="ECO:0000256" key="8">
    <source>
        <dbReference type="ARBA" id="ARBA00022755"/>
    </source>
</evidence>
<dbReference type="InterPro" id="IPR020560">
    <property type="entry name" value="PRibGlycinamide_synth_C-dom"/>
</dbReference>
<dbReference type="InterPro" id="IPR016185">
    <property type="entry name" value="PreATP-grasp_dom_sf"/>
</dbReference>
<dbReference type="GO" id="GO:0005524">
    <property type="term" value="F:ATP binding"/>
    <property type="evidence" value="ECO:0007669"/>
    <property type="project" value="UniProtKB-UniRule"/>
</dbReference>
<dbReference type="SUPFAM" id="SSF51246">
    <property type="entry name" value="Rudiment single hybrid motif"/>
    <property type="match status" value="1"/>
</dbReference>
<protein>
    <recommendedName>
        <fullName evidence="4 14">Phosphoribosylamine--glycine ligase</fullName>
        <ecNumber evidence="4 14">6.3.4.13</ecNumber>
    </recommendedName>
    <alternativeName>
        <fullName evidence="14">GARS</fullName>
    </alternativeName>
    <alternativeName>
        <fullName evidence="12 14">Glycinamide ribonucleotide synthetase</fullName>
    </alternativeName>
    <alternativeName>
        <fullName evidence="13 14">Phosphoribosylglycinamide synthetase</fullName>
    </alternativeName>
</protein>
<evidence type="ECO:0000256" key="14">
    <source>
        <dbReference type="HAMAP-Rule" id="MF_00138"/>
    </source>
</evidence>
<evidence type="ECO:0000256" key="6">
    <source>
        <dbReference type="ARBA" id="ARBA00022723"/>
    </source>
</evidence>
<dbReference type="GO" id="GO:0009113">
    <property type="term" value="P:purine nucleobase biosynthetic process"/>
    <property type="evidence" value="ECO:0007669"/>
    <property type="project" value="InterPro"/>
</dbReference>
<dbReference type="SUPFAM" id="SSF52440">
    <property type="entry name" value="PreATP-grasp domain"/>
    <property type="match status" value="1"/>
</dbReference>
<dbReference type="EMBL" id="BMIR01000004">
    <property type="protein sequence ID" value="GGE35623.1"/>
    <property type="molecule type" value="Genomic_DNA"/>
</dbReference>
<dbReference type="PROSITE" id="PS00184">
    <property type="entry name" value="GARS"/>
    <property type="match status" value="1"/>
</dbReference>
<evidence type="ECO:0000256" key="10">
    <source>
        <dbReference type="ARBA" id="ARBA00023211"/>
    </source>
</evidence>
<dbReference type="FunFam" id="3.90.600.10:FF:000001">
    <property type="entry name" value="Trifunctional purine biosynthetic protein adenosine-3"/>
    <property type="match status" value="1"/>
</dbReference>
<dbReference type="Gene3D" id="3.90.600.10">
    <property type="entry name" value="Phosphoribosylglycinamide synthetase, C-terminal domain"/>
    <property type="match status" value="1"/>
</dbReference>
<keyword evidence="6" id="KW-0479">Metal-binding</keyword>
<gene>
    <name evidence="14 17" type="primary">purD</name>
    <name evidence="17" type="ORF">GCM10011391_12960</name>
</gene>
<evidence type="ECO:0000313" key="17">
    <source>
        <dbReference type="EMBL" id="GGE35623.1"/>
    </source>
</evidence>
<dbReference type="HAMAP" id="MF_00138">
    <property type="entry name" value="GARS"/>
    <property type="match status" value="1"/>
</dbReference>
<reference evidence="17" key="2">
    <citation type="submission" date="2020-09" db="EMBL/GenBank/DDBJ databases">
        <authorList>
            <person name="Sun Q."/>
            <person name="Zhou Y."/>
        </authorList>
    </citation>
    <scope>NUCLEOTIDE SEQUENCE</scope>
    <source>
        <strain evidence="17">CGMCC 1.15371</strain>
    </source>
</reference>
<evidence type="ECO:0000256" key="4">
    <source>
        <dbReference type="ARBA" id="ARBA00013255"/>
    </source>
</evidence>
<proteinExistence type="inferred from homology"/>
<dbReference type="GO" id="GO:0046872">
    <property type="term" value="F:metal ion binding"/>
    <property type="evidence" value="ECO:0007669"/>
    <property type="project" value="UniProtKB-KW"/>
</dbReference>
<dbReference type="GO" id="GO:0006189">
    <property type="term" value="P:'de novo' IMP biosynthetic process"/>
    <property type="evidence" value="ECO:0007669"/>
    <property type="project" value="UniProtKB-UniRule"/>
</dbReference>
<keyword evidence="10" id="KW-0464">Manganese</keyword>